<proteinExistence type="predicted"/>
<dbReference type="EMBL" id="OK040790">
    <property type="protein sequence ID" value="UDL16020.1"/>
    <property type="molecule type" value="Genomic_DNA"/>
</dbReference>
<dbReference type="RefSeq" id="YP_010755260.1">
    <property type="nucleotide sequence ID" value="NC_073468.1"/>
</dbReference>
<organism evidence="1 2">
    <name type="scientific">Microbacterium phage Pumpernickel</name>
    <dbReference type="NCBI Taxonomy" id="2885983"/>
    <lineage>
        <taxon>Viruses</taxon>
        <taxon>Duplodnaviria</taxon>
        <taxon>Heunggongvirae</taxon>
        <taxon>Uroviricota</taxon>
        <taxon>Caudoviricetes</taxon>
        <taxon>Pumpernickelvirus</taxon>
        <taxon>Pumpernickelvirus pumpernickel</taxon>
    </lineage>
</organism>
<evidence type="ECO:0000313" key="2">
    <source>
        <dbReference type="Proteomes" id="UP000827768"/>
    </source>
</evidence>
<accession>A0AAE8Y7C5</accession>
<reference evidence="1" key="1">
    <citation type="submission" date="2021-09" db="EMBL/GenBank/DDBJ databases">
        <authorList>
            <person name="Andersen S.H."/>
            <person name="Beall E.A."/>
            <person name="Cappelle B."/>
            <person name="Falteisek K.J."/>
            <person name="Fenske B.A."/>
            <person name="Gansluckner N.W."/>
            <person name="Gilbertson S.M."/>
            <person name="Krings K.J."/>
            <person name="Mobeck M."/>
            <person name="Odeku J.O."/>
            <person name="Poncelet M.E."/>
            <person name="Rohr J.R."/>
            <person name="Rolands L."/>
            <person name="Whipple C.D."/>
            <person name="Whipple E.M."/>
            <person name="Spring A.M."/>
            <person name="Klyczek K."/>
            <person name="Garlena R.A."/>
            <person name="Russell D.A."/>
            <person name="Pope W.H."/>
            <person name="Jacobs-Sera D."/>
            <person name="Hatfull G.F."/>
        </authorList>
    </citation>
    <scope>NUCLEOTIDE SEQUENCE</scope>
</reference>
<protein>
    <submittedName>
        <fullName evidence="1">Uncharacterized protein</fullName>
    </submittedName>
</protein>
<dbReference type="KEGG" id="vg:80019911"/>
<keyword evidence="2" id="KW-1185">Reference proteome</keyword>
<sequence length="80" mass="9251">MAKKPISLSKTAELRKLTIAARKRGIAVVNIEVDVVDALIDLAVSEPWTFKELLKAKIKRRRQRKALEELMAIDHDWEER</sequence>
<name>A0AAE8Y7C5_9CAUD</name>
<dbReference type="Proteomes" id="UP000827768">
    <property type="component" value="Segment"/>
</dbReference>
<evidence type="ECO:0000313" key="1">
    <source>
        <dbReference type="EMBL" id="UDL16020.1"/>
    </source>
</evidence>
<dbReference type="GeneID" id="80019911"/>
<gene>
    <name evidence="1" type="primary">270</name>
    <name evidence="1" type="ORF">SEA_PUMPERNICKEL_270</name>
</gene>